<dbReference type="Pfam" id="PF13540">
    <property type="entry name" value="RCC1_2"/>
    <property type="match status" value="1"/>
</dbReference>
<feature type="compositionally biased region" description="Polar residues" evidence="3">
    <location>
        <begin position="140"/>
        <end position="154"/>
    </location>
</feature>
<keyword evidence="1" id="KW-0677">Repeat</keyword>
<dbReference type="AlphaFoldDB" id="A0AAV3NTA9"/>
<accession>A0AAV3NTA9</accession>
<dbReference type="InterPro" id="IPR051210">
    <property type="entry name" value="Ub_ligase/GEF_domain"/>
</dbReference>
<feature type="region of interest" description="Disordered" evidence="3">
    <location>
        <begin position="120"/>
        <end position="154"/>
    </location>
</feature>
<evidence type="ECO:0000313" key="5">
    <source>
        <dbReference type="Proteomes" id="UP001454036"/>
    </source>
</evidence>
<feature type="repeat" description="RCC1" evidence="2">
    <location>
        <begin position="240"/>
        <end position="293"/>
    </location>
</feature>
<evidence type="ECO:0000256" key="3">
    <source>
        <dbReference type="SAM" id="MobiDB-lite"/>
    </source>
</evidence>
<comment type="caution">
    <text evidence="4">The sequence shown here is derived from an EMBL/GenBank/DDBJ whole genome shotgun (WGS) entry which is preliminary data.</text>
</comment>
<evidence type="ECO:0000256" key="1">
    <source>
        <dbReference type="ARBA" id="ARBA00022737"/>
    </source>
</evidence>
<dbReference type="PRINTS" id="PR00633">
    <property type="entry name" value="RCCNDNSATION"/>
</dbReference>
<organism evidence="4 5">
    <name type="scientific">Lithospermum erythrorhizon</name>
    <name type="common">Purple gromwell</name>
    <name type="synonym">Lithospermum officinale var. erythrorhizon</name>
    <dbReference type="NCBI Taxonomy" id="34254"/>
    <lineage>
        <taxon>Eukaryota</taxon>
        <taxon>Viridiplantae</taxon>
        <taxon>Streptophyta</taxon>
        <taxon>Embryophyta</taxon>
        <taxon>Tracheophyta</taxon>
        <taxon>Spermatophyta</taxon>
        <taxon>Magnoliopsida</taxon>
        <taxon>eudicotyledons</taxon>
        <taxon>Gunneridae</taxon>
        <taxon>Pentapetalae</taxon>
        <taxon>asterids</taxon>
        <taxon>lamiids</taxon>
        <taxon>Boraginales</taxon>
        <taxon>Boraginaceae</taxon>
        <taxon>Boraginoideae</taxon>
        <taxon>Lithospermeae</taxon>
        <taxon>Lithospermum</taxon>
    </lineage>
</organism>
<reference evidence="4 5" key="1">
    <citation type="submission" date="2024-01" db="EMBL/GenBank/DDBJ databases">
        <title>The complete chloroplast genome sequence of Lithospermum erythrorhizon: insights into the phylogenetic relationship among Boraginaceae species and the maternal lineages of purple gromwells.</title>
        <authorList>
            <person name="Okada T."/>
            <person name="Watanabe K."/>
        </authorList>
    </citation>
    <scope>NUCLEOTIDE SEQUENCE [LARGE SCALE GENOMIC DNA]</scope>
</reference>
<name>A0AAV3NTA9_LITER</name>
<evidence type="ECO:0000256" key="2">
    <source>
        <dbReference type="PROSITE-ProRule" id="PRU00235"/>
    </source>
</evidence>
<evidence type="ECO:0000313" key="4">
    <source>
        <dbReference type="EMBL" id="GAA0142082.1"/>
    </source>
</evidence>
<sequence>MRGRSSGSATQGIAAQASLSLPQYNKEQLEQLEQLFALLQPSSSTSFSGGPSCSVTKSGNILSSLASWIIDSGASDHMTSHEFLFDDFRPSINLSPNLIKDNKNPKLIVEVGEYERVRQRKNTNIQPVQESDLKIESPEPNKTGNPTLPSESGLNNDSYLDVPIALRKGSRITHVVSYSNLSSFFGAFTASLSGIVLPKRNSPDEIKKIKRLLANEFEVKDLGMLKVFLNMEIARSKQGDQVFGFGSGKRGQLGISNDIVKSVCVPHKTLGLEDVNSMNIIANGDHSAALCSRKHLYIWGRGFNGAPDQHTPRCIETSFSISQAAIGWSHVLVLTGEGKIFMLGGYLGGALNKGDGTVINQHSANSEPAKEELMQEIDGLDNIRVQQIAAGAEHSAIVTENGSVMTCGWGEHGQLGLGNAIDQTVPQTVHIGQKLGNNEKILRVVYCGSGFTYTINKYSGNSHM</sequence>
<dbReference type="InterPro" id="IPR009091">
    <property type="entry name" value="RCC1/BLIP-II"/>
</dbReference>
<dbReference type="Pfam" id="PF00415">
    <property type="entry name" value="RCC1"/>
    <property type="match status" value="1"/>
</dbReference>
<dbReference type="Gene3D" id="2.130.10.30">
    <property type="entry name" value="Regulator of chromosome condensation 1/beta-lactamase-inhibitor protein II"/>
    <property type="match status" value="1"/>
</dbReference>
<dbReference type="EMBL" id="BAABME010000358">
    <property type="protein sequence ID" value="GAA0142082.1"/>
    <property type="molecule type" value="Genomic_DNA"/>
</dbReference>
<proteinExistence type="predicted"/>
<dbReference type="Proteomes" id="UP001454036">
    <property type="component" value="Unassembled WGS sequence"/>
</dbReference>
<feature type="repeat" description="RCC1" evidence="2">
    <location>
        <begin position="402"/>
        <end position="458"/>
    </location>
</feature>
<dbReference type="SUPFAM" id="SSF50985">
    <property type="entry name" value="RCC1/BLIP-II"/>
    <property type="match status" value="1"/>
</dbReference>
<dbReference type="PANTHER" id="PTHR22870:SF466">
    <property type="entry name" value="ANKYRIN REPEAT-CONTAINING PROTEIN"/>
    <property type="match status" value="1"/>
</dbReference>
<gene>
    <name evidence="4" type="ORF">LIER_03062</name>
</gene>
<dbReference type="PROSITE" id="PS50012">
    <property type="entry name" value="RCC1_3"/>
    <property type="match status" value="3"/>
</dbReference>
<dbReference type="InterPro" id="IPR000408">
    <property type="entry name" value="Reg_chr_condens"/>
</dbReference>
<protein>
    <submittedName>
        <fullName evidence="4">Guanyl-nucleotide exchange factor</fullName>
    </submittedName>
</protein>
<feature type="repeat" description="RCC1" evidence="2">
    <location>
        <begin position="338"/>
        <end position="401"/>
    </location>
</feature>
<dbReference type="PANTHER" id="PTHR22870">
    <property type="entry name" value="REGULATOR OF CHROMOSOME CONDENSATION"/>
    <property type="match status" value="1"/>
</dbReference>
<keyword evidence="5" id="KW-1185">Reference proteome</keyword>